<dbReference type="Gene3D" id="3.40.220.10">
    <property type="entry name" value="Leucine Aminopeptidase, subunit E, domain 1"/>
    <property type="match status" value="1"/>
</dbReference>
<dbReference type="PANTHER" id="PTHR11106">
    <property type="entry name" value="GANGLIOSIDE INDUCED DIFFERENTIATION ASSOCIATED PROTEIN 2-RELATED"/>
    <property type="match status" value="1"/>
</dbReference>
<dbReference type="HOGENOM" id="CLU_775104_0_0_1"/>
<reference evidence="2" key="3">
    <citation type="submission" date="2025-09" db="UniProtKB">
        <authorList>
            <consortium name="Ensembl"/>
        </authorList>
    </citation>
    <scope>IDENTIFICATION</scope>
</reference>
<dbReference type="InterPro" id="IPR043472">
    <property type="entry name" value="Macro_dom-like"/>
</dbReference>
<accession>F6SYT5</accession>
<dbReference type="SMART" id="SM00506">
    <property type="entry name" value="A1pp"/>
    <property type="match status" value="1"/>
</dbReference>
<dbReference type="AlphaFoldDB" id="F6SYT5"/>
<evidence type="ECO:0000313" key="2">
    <source>
        <dbReference type="Ensembl" id="ENSCINP00000026301.1"/>
    </source>
</evidence>
<feature type="domain" description="Macro" evidence="1">
    <location>
        <begin position="127"/>
        <end position="316"/>
    </location>
</feature>
<name>F6SYT5_CIOIN</name>
<dbReference type="CDD" id="cd02907">
    <property type="entry name" value="Macro_Af1521_BAL-like"/>
    <property type="match status" value="1"/>
</dbReference>
<proteinExistence type="predicted"/>
<dbReference type="Pfam" id="PF01661">
    <property type="entry name" value="Macro"/>
    <property type="match status" value="1"/>
</dbReference>
<sequence>MEYISAKFVENYFKDSLEKSSKGVMACVRWGISDGGGIEVKGKDVDVKKAVSWLQGIVKSIKTTQHQFSIPGIPAFFRDKDKSKTFLSFTEKENKCIIMVDSCTLPSWGNPYANMGNKLKPKIALKTVHSMRLQGSNVEVKILRGDITEVNCDAIVNASNDKLELRDAGISGSIKKKCGPTVQAEMNQHIASVGGTMLPGSAVSTSAGRMNCRRIIHVVGPVWKGDISDEVCEAYLKSCVSETLKEAERYNLTSVAMPAISCGVFGGSVSVCPRLMVETLVDHFMKPSSCIKQIYFVENSNNEVIQSFSRSLQGYSNSPPQTAVTPQPIFTPAITPRNFARTTTGSALNVRLVQGDIS</sequence>
<dbReference type="InterPro" id="IPR002589">
    <property type="entry name" value="Macro_dom"/>
</dbReference>
<dbReference type="PROSITE" id="PS51154">
    <property type="entry name" value="MACRO"/>
    <property type="match status" value="1"/>
</dbReference>
<reference evidence="3" key="1">
    <citation type="journal article" date="2002" name="Science">
        <title>The draft genome of Ciona intestinalis: insights into chordate and vertebrate origins.</title>
        <authorList>
            <person name="Dehal P."/>
            <person name="Satou Y."/>
            <person name="Campbell R.K."/>
            <person name="Chapman J."/>
            <person name="Degnan B."/>
            <person name="De Tomaso A."/>
            <person name="Davidson B."/>
            <person name="Di Gregorio A."/>
            <person name="Gelpke M."/>
            <person name="Goodstein D.M."/>
            <person name="Harafuji N."/>
            <person name="Hastings K.E."/>
            <person name="Ho I."/>
            <person name="Hotta K."/>
            <person name="Huang W."/>
            <person name="Kawashima T."/>
            <person name="Lemaire P."/>
            <person name="Martinez D."/>
            <person name="Meinertzhagen I.A."/>
            <person name="Necula S."/>
            <person name="Nonaka M."/>
            <person name="Putnam N."/>
            <person name="Rash S."/>
            <person name="Saiga H."/>
            <person name="Satake M."/>
            <person name="Terry A."/>
            <person name="Yamada L."/>
            <person name="Wang H.G."/>
            <person name="Awazu S."/>
            <person name="Azumi K."/>
            <person name="Boore J."/>
            <person name="Branno M."/>
            <person name="Chin-Bow S."/>
            <person name="DeSantis R."/>
            <person name="Doyle S."/>
            <person name="Francino P."/>
            <person name="Keys D.N."/>
            <person name="Haga S."/>
            <person name="Hayashi H."/>
            <person name="Hino K."/>
            <person name="Imai K.S."/>
            <person name="Inaba K."/>
            <person name="Kano S."/>
            <person name="Kobayashi K."/>
            <person name="Kobayashi M."/>
            <person name="Lee B.I."/>
            <person name="Makabe K.W."/>
            <person name="Manohar C."/>
            <person name="Matassi G."/>
            <person name="Medina M."/>
            <person name="Mochizuki Y."/>
            <person name="Mount S."/>
            <person name="Morishita T."/>
            <person name="Miura S."/>
            <person name="Nakayama A."/>
            <person name="Nishizaka S."/>
            <person name="Nomoto H."/>
            <person name="Ohta F."/>
            <person name="Oishi K."/>
            <person name="Rigoutsos I."/>
            <person name="Sano M."/>
            <person name="Sasaki A."/>
            <person name="Sasakura Y."/>
            <person name="Shoguchi E."/>
            <person name="Shin-i T."/>
            <person name="Spagnuolo A."/>
            <person name="Stainier D."/>
            <person name="Suzuki M.M."/>
            <person name="Tassy O."/>
            <person name="Takatori N."/>
            <person name="Tokuoka M."/>
            <person name="Yagi K."/>
            <person name="Yoshizaki F."/>
            <person name="Wada S."/>
            <person name="Zhang C."/>
            <person name="Hyatt P.D."/>
            <person name="Larimer F."/>
            <person name="Detter C."/>
            <person name="Doggett N."/>
            <person name="Glavina T."/>
            <person name="Hawkins T."/>
            <person name="Richardson P."/>
            <person name="Lucas S."/>
            <person name="Kohara Y."/>
            <person name="Levine M."/>
            <person name="Satoh N."/>
            <person name="Rokhsar D.S."/>
        </authorList>
    </citation>
    <scope>NUCLEOTIDE SEQUENCE [LARGE SCALE GENOMIC DNA]</scope>
</reference>
<evidence type="ECO:0000259" key="1">
    <source>
        <dbReference type="PROSITE" id="PS51154"/>
    </source>
</evidence>
<dbReference type="InParanoid" id="F6SYT5"/>
<dbReference type="SUPFAM" id="SSF52949">
    <property type="entry name" value="Macro domain-like"/>
    <property type="match status" value="1"/>
</dbReference>
<dbReference type="GeneTree" id="ENSGT00940000154311"/>
<dbReference type="Proteomes" id="UP000008144">
    <property type="component" value="Unassembled WGS sequence"/>
</dbReference>
<organism evidence="2 3">
    <name type="scientific">Ciona intestinalis</name>
    <name type="common">Transparent sea squirt</name>
    <name type="synonym">Ascidia intestinalis</name>
    <dbReference type="NCBI Taxonomy" id="7719"/>
    <lineage>
        <taxon>Eukaryota</taxon>
        <taxon>Metazoa</taxon>
        <taxon>Chordata</taxon>
        <taxon>Tunicata</taxon>
        <taxon>Ascidiacea</taxon>
        <taxon>Phlebobranchia</taxon>
        <taxon>Cionidae</taxon>
        <taxon>Ciona</taxon>
    </lineage>
</organism>
<keyword evidence="3" id="KW-1185">Reference proteome</keyword>
<reference evidence="2" key="2">
    <citation type="submission" date="2025-08" db="UniProtKB">
        <authorList>
            <consortium name="Ensembl"/>
        </authorList>
    </citation>
    <scope>IDENTIFICATION</scope>
</reference>
<evidence type="ECO:0000313" key="3">
    <source>
        <dbReference type="Proteomes" id="UP000008144"/>
    </source>
</evidence>
<protein>
    <recommendedName>
        <fullName evidence="1">Macro domain-containing protein</fullName>
    </recommendedName>
</protein>
<dbReference type="Ensembl" id="ENSCINT00000026547.1">
    <property type="protein sequence ID" value="ENSCINP00000026301.1"/>
    <property type="gene ID" value="ENSCING00000014583.1"/>
</dbReference>
<dbReference type="PANTHER" id="PTHR11106:SF111">
    <property type="entry name" value="MACRO DOMAIN-CONTAINING PROTEIN"/>
    <property type="match status" value="1"/>
</dbReference>